<feature type="domain" description="HTH araC/xylS-type" evidence="4">
    <location>
        <begin position="193"/>
        <end position="291"/>
    </location>
</feature>
<keyword evidence="3" id="KW-0804">Transcription</keyword>
<dbReference type="SMART" id="SM00342">
    <property type="entry name" value="HTH_ARAC"/>
    <property type="match status" value="1"/>
</dbReference>
<reference evidence="5 6" key="1">
    <citation type="submission" date="2024-09" db="EMBL/GenBank/DDBJ databases">
        <authorList>
            <person name="Sun Q."/>
            <person name="Mori K."/>
        </authorList>
    </citation>
    <scope>NUCLEOTIDE SEQUENCE [LARGE SCALE GENOMIC DNA]</scope>
    <source>
        <strain evidence="5 6">TISTR 2452</strain>
    </source>
</reference>
<gene>
    <name evidence="5" type="ORF">ACFFSY_06085</name>
</gene>
<dbReference type="RefSeq" id="WP_377491414.1">
    <property type="nucleotide sequence ID" value="NZ_JBHMDO010000010.1"/>
</dbReference>
<dbReference type="PROSITE" id="PS01124">
    <property type="entry name" value="HTH_ARAC_FAMILY_2"/>
    <property type="match status" value="1"/>
</dbReference>
<keyword evidence="6" id="KW-1185">Reference proteome</keyword>
<evidence type="ECO:0000256" key="2">
    <source>
        <dbReference type="ARBA" id="ARBA00023125"/>
    </source>
</evidence>
<evidence type="ECO:0000256" key="3">
    <source>
        <dbReference type="ARBA" id="ARBA00023163"/>
    </source>
</evidence>
<evidence type="ECO:0000256" key="1">
    <source>
        <dbReference type="ARBA" id="ARBA00023015"/>
    </source>
</evidence>
<dbReference type="EMBL" id="JBHMDO010000010">
    <property type="protein sequence ID" value="MFB9325488.1"/>
    <property type="molecule type" value="Genomic_DNA"/>
</dbReference>
<proteinExistence type="predicted"/>
<dbReference type="Proteomes" id="UP001589747">
    <property type="component" value="Unassembled WGS sequence"/>
</dbReference>
<dbReference type="InterPro" id="IPR020449">
    <property type="entry name" value="Tscrpt_reg_AraC-type_HTH"/>
</dbReference>
<dbReference type="PRINTS" id="PR00032">
    <property type="entry name" value="HTHARAC"/>
</dbReference>
<evidence type="ECO:0000259" key="4">
    <source>
        <dbReference type="PROSITE" id="PS01124"/>
    </source>
</evidence>
<dbReference type="SUPFAM" id="SSF51215">
    <property type="entry name" value="Regulatory protein AraC"/>
    <property type="match status" value="1"/>
</dbReference>
<accession>A0ABV5KMM5</accession>
<dbReference type="SUPFAM" id="SSF46689">
    <property type="entry name" value="Homeodomain-like"/>
    <property type="match status" value="2"/>
</dbReference>
<dbReference type="PANTHER" id="PTHR43280">
    <property type="entry name" value="ARAC-FAMILY TRANSCRIPTIONAL REGULATOR"/>
    <property type="match status" value="1"/>
</dbReference>
<dbReference type="Gene3D" id="2.60.120.10">
    <property type="entry name" value="Jelly Rolls"/>
    <property type="match status" value="1"/>
</dbReference>
<keyword evidence="1" id="KW-0805">Transcription regulation</keyword>
<keyword evidence="2" id="KW-0238">DNA-binding</keyword>
<dbReference type="CDD" id="cd02208">
    <property type="entry name" value="cupin_RmlC-like"/>
    <property type="match status" value="1"/>
</dbReference>
<evidence type="ECO:0000313" key="5">
    <source>
        <dbReference type="EMBL" id="MFB9325488.1"/>
    </source>
</evidence>
<dbReference type="InterPro" id="IPR003313">
    <property type="entry name" value="AraC-bd"/>
</dbReference>
<dbReference type="InterPro" id="IPR037923">
    <property type="entry name" value="HTH-like"/>
</dbReference>
<dbReference type="InterPro" id="IPR018060">
    <property type="entry name" value="HTH_AraC"/>
</dbReference>
<organism evidence="5 6">
    <name type="scientific">Paenibacillus aurantiacus</name>
    <dbReference type="NCBI Taxonomy" id="1936118"/>
    <lineage>
        <taxon>Bacteria</taxon>
        <taxon>Bacillati</taxon>
        <taxon>Bacillota</taxon>
        <taxon>Bacilli</taxon>
        <taxon>Bacillales</taxon>
        <taxon>Paenibacillaceae</taxon>
        <taxon>Paenibacillus</taxon>
    </lineage>
</organism>
<dbReference type="Gene3D" id="1.10.10.60">
    <property type="entry name" value="Homeodomain-like"/>
    <property type="match status" value="2"/>
</dbReference>
<name>A0ABV5KMM5_9BACL</name>
<dbReference type="InterPro" id="IPR009057">
    <property type="entry name" value="Homeodomain-like_sf"/>
</dbReference>
<sequence>MDRATLKESRIHGHALYPLSIYPIECPPDQPLLDLHWHDELELLMVTSGKAVFRVDVTDYEVHAGEAIFVSSGDLHSGYVAGAEACAFIAIVFHPDLLGGGTIDLTQERYIQPIVHKKWSVPVHLKRDEPLAADVLDMMGQLIELNTARPPVFELTTRGLLLMMMAKLYRLGSPATDEGNRPQTDDYRIERLKTVLQYIHDRYAEPVKLADLAAQVAMSEAYFCRFFKSITAKSPLEYVNQYRIRQAAVLLAETDKKTMEVALDVGFNNLSYFIGVFKQHYGMTPVAYRKRRQERGLAVPD</sequence>
<dbReference type="PANTHER" id="PTHR43280:SF28">
    <property type="entry name" value="HTH-TYPE TRANSCRIPTIONAL ACTIVATOR RHAS"/>
    <property type="match status" value="1"/>
</dbReference>
<dbReference type="Pfam" id="PF02311">
    <property type="entry name" value="AraC_binding"/>
    <property type="match status" value="1"/>
</dbReference>
<dbReference type="InterPro" id="IPR014710">
    <property type="entry name" value="RmlC-like_jellyroll"/>
</dbReference>
<evidence type="ECO:0000313" key="6">
    <source>
        <dbReference type="Proteomes" id="UP001589747"/>
    </source>
</evidence>
<protein>
    <submittedName>
        <fullName evidence="5">AraC family transcriptional regulator</fullName>
    </submittedName>
</protein>
<dbReference type="Pfam" id="PF12833">
    <property type="entry name" value="HTH_18"/>
    <property type="match status" value="1"/>
</dbReference>
<comment type="caution">
    <text evidence="5">The sequence shown here is derived from an EMBL/GenBank/DDBJ whole genome shotgun (WGS) entry which is preliminary data.</text>
</comment>